<protein>
    <submittedName>
        <fullName evidence="2">Uncharacterized protein</fullName>
    </submittedName>
</protein>
<reference evidence="2 3" key="1">
    <citation type="submission" date="2022-05" db="EMBL/GenBank/DDBJ databases">
        <authorList>
            <person name="Park J.-S."/>
        </authorList>
    </citation>
    <scope>NUCLEOTIDE SEQUENCE [LARGE SCALE GENOMIC DNA]</scope>
    <source>
        <strain evidence="2 3">2012CJ35-5</strain>
    </source>
</reference>
<keyword evidence="1" id="KW-0812">Transmembrane</keyword>
<gene>
    <name evidence="2" type="ORF">M3P19_13945</name>
</gene>
<proteinExistence type="predicted"/>
<name>A0ABT0PUQ4_9FLAO</name>
<dbReference type="EMBL" id="JAMFMA010000003">
    <property type="protein sequence ID" value="MCL6275117.1"/>
    <property type="molecule type" value="Genomic_DNA"/>
</dbReference>
<evidence type="ECO:0000256" key="1">
    <source>
        <dbReference type="SAM" id="Phobius"/>
    </source>
</evidence>
<evidence type="ECO:0000313" key="3">
    <source>
        <dbReference type="Proteomes" id="UP001203607"/>
    </source>
</evidence>
<keyword evidence="1" id="KW-1133">Transmembrane helix</keyword>
<dbReference type="RefSeq" id="WP_249658305.1">
    <property type="nucleotide sequence ID" value="NZ_JAMFMA010000003.1"/>
</dbReference>
<keyword evidence="1" id="KW-0472">Membrane</keyword>
<accession>A0ABT0PUQ4</accession>
<sequence>MDAEKTTSQKITEILDAGVTIESVKTPPFFKDKVLQRLSRDSETRSTGALLPWFVPKYQWATLLIMVLLNLVALYYYNKESQVDELQTLVEYYQLSPTDGNSILN</sequence>
<organism evidence="2 3">
    <name type="scientific">Flagellimonas spongiicola</name>
    <dbReference type="NCBI Taxonomy" id="2942208"/>
    <lineage>
        <taxon>Bacteria</taxon>
        <taxon>Pseudomonadati</taxon>
        <taxon>Bacteroidota</taxon>
        <taxon>Flavobacteriia</taxon>
        <taxon>Flavobacteriales</taxon>
        <taxon>Flavobacteriaceae</taxon>
        <taxon>Flagellimonas</taxon>
    </lineage>
</organism>
<comment type="caution">
    <text evidence="2">The sequence shown here is derived from an EMBL/GenBank/DDBJ whole genome shotgun (WGS) entry which is preliminary data.</text>
</comment>
<dbReference type="Proteomes" id="UP001203607">
    <property type="component" value="Unassembled WGS sequence"/>
</dbReference>
<feature type="transmembrane region" description="Helical" evidence="1">
    <location>
        <begin position="58"/>
        <end position="77"/>
    </location>
</feature>
<evidence type="ECO:0000313" key="2">
    <source>
        <dbReference type="EMBL" id="MCL6275117.1"/>
    </source>
</evidence>
<keyword evidence="3" id="KW-1185">Reference proteome</keyword>